<accession>L7CI01</accession>
<dbReference type="PANTHER" id="PTHR22604">
    <property type="entry name" value="OXIDOREDUCTASES"/>
    <property type="match status" value="1"/>
</dbReference>
<dbReference type="GO" id="GO:0016491">
    <property type="term" value="F:oxidoreductase activity"/>
    <property type="evidence" value="ECO:0007669"/>
    <property type="project" value="UniProtKB-KW"/>
</dbReference>
<dbReference type="PATRIC" id="fig|993516.3.peg.3615"/>
<evidence type="ECO:0000259" key="4">
    <source>
        <dbReference type="Pfam" id="PF01408"/>
    </source>
</evidence>
<dbReference type="EMBL" id="AMWG01000094">
    <property type="protein sequence ID" value="ELP32701.1"/>
    <property type="molecule type" value="Genomic_DNA"/>
</dbReference>
<sequence length="451" mass="49470">MAWTKRTAVPARQLLFIERADSATNAKRMTTRAMTKSNAVNRRQFAQLGTASLAVAAGTNGANAAQNTNGYPDTQQIQPVGGSSLNKSGDQVPLAPPNDQPPNLKLPEVPKKKIGWAVVGLGQLALGQIMPAFGLCDLSEPTALVSGHPDKAKTVAEAYGIERNAIYNYENFDKILEDDRIDVVYIVLPNSMHAEFTVRALQAGKHVLCEKPMAVSIEECQRMISAAEEAKRKLMIAYRLHYEPLNRKVMQMCDEKRFGEIKTFDGSFSINVEAPNIRLAAELGGGPVGDVGVYPINAARYVTGEEPVEAFAQAHQPTDDPRFREVPESVSCVLRFPSGVLANISCGFGTHRNDFYRVACAEGLIELTPAFSYNGQRLMTHQKSNADSHSVVTHHEIAEVNHFASEMDHFSRDILEDRKPRTPGEEGLADMRVLAAMAQSIRDGRAVRLNE</sequence>
<dbReference type="Pfam" id="PF01408">
    <property type="entry name" value="GFO_IDH_MocA"/>
    <property type="match status" value="1"/>
</dbReference>
<proteinExistence type="inferred from homology"/>
<evidence type="ECO:0000256" key="3">
    <source>
        <dbReference type="SAM" id="MobiDB-lite"/>
    </source>
</evidence>
<evidence type="ECO:0000313" key="7">
    <source>
        <dbReference type="Proteomes" id="UP000010959"/>
    </source>
</evidence>
<evidence type="ECO:0000256" key="2">
    <source>
        <dbReference type="ARBA" id="ARBA00023002"/>
    </source>
</evidence>
<dbReference type="SUPFAM" id="SSF55347">
    <property type="entry name" value="Glyceraldehyde-3-phosphate dehydrogenase-like, C-terminal domain"/>
    <property type="match status" value="1"/>
</dbReference>
<dbReference type="InterPro" id="IPR036291">
    <property type="entry name" value="NAD(P)-bd_dom_sf"/>
</dbReference>
<dbReference type="Pfam" id="PF22725">
    <property type="entry name" value="GFO_IDH_MocA_C3"/>
    <property type="match status" value="1"/>
</dbReference>
<dbReference type="InterPro" id="IPR055170">
    <property type="entry name" value="GFO_IDH_MocA-like_dom"/>
</dbReference>
<dbReference type="PRINTS" id="PR01775">
    <property type="entry name" value="GLFROXRDTASE"/>
</dbReference>
<evidence type="ECO:0000256" key="1">
    <source>
        <dbReference type="ARBA" id="ARBA00010928"/>
    </source>
</evidence>
<organism evidence="6 7">
    <name type="scientific">Rhodopirellula baltica SWK14</name>
    <dbReference type="NCBI Taxonomy" id="993516"/>
    <lineage>
        <taxon>Bacteria</taxon>
        <taxon>Pseudomonadati</taxon>
        <taxon>Planctomycetota</taxon>
        <taxon>Planctomycetia</taxon>
        <taxon>Pirellulales</taxon>
        <taxon>Pirellulaceae</taxon>
        <taxon>Rhodopirellula</taxon>
    </lineage>
</organism>
<dbReference type="GO" id="GO:0000166">
    <property type="term" value="F:nucleotide binding"/>
    <property type="evidence" value="ECO:0007669"/>
    <property type="project" value="InterPro"/>
</dbReference>
<dbReference type="PANTHER" id="PTHR22604:SF105">
    <property type="entry name" value="TRANS-1,2-DIHYDROBENZENE-1,2-DIOL DEHYDROGENASE"/>
    <property type="match status" value="1"/>
</dbReference>
<feature type="region of interest" description="Disordered" evidence="3">
    <location>
        <begin position="64"/>
        <end position="104"/>
    </location>
</feature>
<dbReference type="Gene3D" id="3.30.360.10">
    <property type="entry name" value="Dihydrodipicolinate Reductase, domain 2"/>
    <property type="match status" value="1"/>
</dbReference>
<dbReference type="Proteomes" id="UP000010959">
    <property type="component" value="Unassembled WGS sequence"/>
</dbReference>
<feature type="domain" description="GFO/IDH/MocA-like oxidoreductase" evidence="5">
    <location>
        <begin position="247"/>
        <end position="365"/>
    </location>
</feature>
<reference evidence="6 7" key="1">
    <citation type="journal article" date="2013" name="Mar. Genomics">
        <title>Expression of sulfatases in Rhodopirellula baltica and the diversity of sulfatases in the genus Rhodopirellula.</title>
        <authorList>
            <person name="Wegner C.E."/>
            <person name="Richter-Heitmann T."/>
            <person name="Klindworth A."/>
            <person name="Klockow C."/>
            <person name="Richter M."/>
            <person name="Achstetter T."/>
            <person name="Glockner F.O."/>
            <person name="Harder J."/>
        </authorList>
    </citation>
    <scope>NUCLEOTIDE SEQUENCE [LARGE SCALE GENOMIC DNA]</scope>
    <source>
        <strain evidence="6 7">SWK14</strain>
    </source>
</reference>
<dbReference type="InterPro" id="IPR000683">
    <property type="entry name" value="Gfo/Idh/MocA-like_OxRdtase_N"/>
</dbReference>
<protein>
    <submittedName>
        <fullName evidence="6">Oxidoreductase domain-containing protein</fullName>
    </submittedName>
</protein>
<feature type="compositionally biased region" description="Polar residues" evidence="3">
    <location>
        <begin position="71"/>
        <end position="89"/>
    </location>
</feature>
<dbReference type="Gene3D" id="3.40.50.720">
    <property type="entry name" value="NAD(P)-binding Rossmann-like Domain"/>
    <property type="match status" value="1"/>
</dbReference>
<feature type="domain" description="Gfo/Idh/MocA-like oxidoreductase N-terminal" evidence="4">
    <location>
        <begin position="115"/>
        <end position="238"/>
    </location>
</feature>
<keyword evidence="2" id="KW-0560">Oxidoreductase</keyword>
<evidence type="ECO:0000259" key="5">
    <source>
        <dbReference type="Pfam" id="PF22725"/>
    </source>
</evidence>
<dbReference type="SUPFAM" id="SSF51735">
    <property type="entry name" value="NAD(P)-binding Rossmann-fold domains"/>
    <property type="match status" value="1"/>
</dbReference>
<name>L7CI01_RHOBT</name>
<dbReference type="InterPro" id="IPR008354">
    <property type="entry name" value="Glc-Fru_OxRdtase_bac"/>
</dbReference>
<evidence type="ECO:0000313" key="6">
    <source>
        <dbReference type="EMBL" id="ELP32701.1"/>
    </source>
</evidence>
<dbReference type="InterPro" id="IPR050984">
    <property type="entry name" value="Gfo/Idh/MocA_domain"/>
</dbReference>
<dbReference type="AlphaFoldDB" id="L7CI01"/>
<gene>
    <name evidence="6" type="ORF">RBSWK_03389</name>
</gene>
<comment type="similarity">
    <text evidence="1">Belongs to the Gfo/Idh/MocA family.</text>
</comment>
<comment type="caution">
    <text evidence="6">The sequence shown here is derived from an EMBL/GenBank/DDBJ whole genome shotgun (WGS) entry which is preliminary data.</text>
</comment>